<evidence type="ECO:0000256" key="1">
    <source>
        <dbReference type="SAM" id="MobiDB-lite"/>
    </source>
</evidence>
<organism evidence="2 3">
    <name type="scientific">Rhypophila decipiens</name>
    <dbReference type="NCBI Taxonomy" id="261697"/>
    <lineage>
        <taxon>Eukaryota</taxon>
        <taxon>Fungi</taxon>
        <taxon>Dikarya</taxon>
        <taxon>Ascomycota</taxon>
        <taxon>Pezizomycotina</taxon>
        <taxon>Sordariomycetes</taxon>
        <taxon>Sordariomycetidae</taxon>
        <taxon>Sordariales</taxon>
        <taxon>Naviculisporaceae</taxon>
        <taxon>Rhypophila</taxon>
    </lineage>
</organism>
<dbReference type="InterPro" id="IPR007175">
    <property type="entry name" value="Rpr2/Snm1/Rpp21"/>
</dbReference>
<proteinExistence type="predicted"/>
<dbReference type="GO" id="GO:0008033">
    <property type="term" value="P:tRNA processing"/>
    <property type="evidence" value="ECO:0007669"/>
    <property type="project" value="TreeGrafter"/>
</dbReference>
<comment type="caution">
    <text evidence="2">The sequence shown here is derived from an EMBL/GenBank/DDBJ whole genome shotgun (WGS) entry which is preliminary data.</text>
</comment>
<dbReference type="PANTHER" id="PTHR14742:SF3">
    <property type="entry name" value="RIBONUCLEASE MRP PROTEIN SUBUNIT SNM1"/>
    <property type="match status" value="1"/>
</dbReference>
<feature type="compositionally biased region" description="Basic residues" evidence="1">
    <location>
        <begin position="83"/>
        <end position="94"/>
    </location>
</feature>
<dbReference type="Pfam" id="PF04032">
    <property type="entry name" value="Rpr2"/>
    <property type="match status" value="1"/>
</dbReference>
<evidence type="ECO:0000313" key="3">
    <source>
        <dbReference type="Proteomes" id="UP001301769"/>
    </source>
</evidence>
<protein>
    <submittedName>
        <fullName evidence="2">Uncharacterized protein</fullName>
    </submittedName>
</protein>
<sequence length="198" mass="21469">MSSTDLTAALNFLTDAGHLLATTAPEISSFLMNQRGNLLFENEVSPSDIQRQHVCSCCGHIMVPGNGSTLKIDHKRSLDKKARSAKAHKQKRTRCSNPSGPTKVFSCGHCDKFTMINLPAPAPVSRRKIKKEERPAASTQAQTLQDTTPLPKGTANANSKKRAKSRKAGLLQALLDQKNASQSSRPGLGLSFADFEKK</sequence>
<dbReference type="Proteomes" id="UP001301769">
    <property type="component" value="Unassembled WGS sequence"/>
</dbReference>
<reference evidence="2" key="2">
    <citation type="submission" date="2023-05" db="EMBL/GenBank/DDBJ databases">
        <authorList>
            <consortium name="Lawrence Berkeley National Laboratory"/>
            <person name="Steindorff A."/>
            <person name="Hensen N."/>
            <person name="Bonometti L."/>
            <person name="Westerberg I."/>
            <person name="Brannstrom I.O."/>
            <person name="Guillou S."/>
            <person name="Cros-Aarteil S."/>
            <person name="Calhoun S."/>
            <person name="Haridas S."/>
            <person name="Kuo A."/>
            <person name="Mondo S."/>
            <person name="Pangilinan J."/>
            <person name="Riley R."/>
            <person name="Labutti K."/>
            <person name="Andreopoulos B."/>
            <person name="Lipzen A."/>
            <person name="Chen C."/>
            <person name="Yanf M."/>
            <person name="Daum C."/>
            <person name="Ng V."/>
            <person name="Clum A."/>
            <person name="Ohm R."/>
            <person name="Martin F."/>
            <person name="Silar P."/>
            <person name="Natvig D."/>
            <person name="Lalanne C."/>
            <person name="Gautier V."/>
            <person name="Ament-Velasquez S.L."/>
            <person name="Kruys A."/>
            <person name="Hutchinson M.I."/>
            <person name="Powell A.J."/>
            <person name="Barry K."/>
            <person name="Miller A.N."/>
            <person name="Grigoriev I.V."/>
            <person name="Debuchy R."/>
            <person name="Gladieux P."/>
            <person name="Thoren M.H."/>
            <person name="Johannesson H."/>
        </authorList>
    </citation>
    <scope>NUCLEOTIDE SEQUENCE</scope>
    <source>
        <strain evidence="2">PSN293</strain>
    </source>
</reference>
<dbReference type="AlphaFoldDB" id="A0AAN6Y084"/>
<keyword evidence="3" id="KW-1185">Reference proteome</keyword>
<dbReference type="EMBL" id="MU858187">
    <property type="protein sequence ID" value="KAK4210014.1"/>
    <property type="molecule type" value="Genomic_DNA"/>
</dbReference>
<feature type="compositionally biased region" description="Polar residues" evidence="1">
    <location>
        <begin position="137"/>
        <end position="148"/>
    </location>
</feature>
<evidence type="ECO:0000313" key="2">
    <source>
        <dbReference type="EMBL" id="KAK4210014.1"/>
    </source>
</evidence>
<accession>A0AAN6Y084</accession>
<gene>
    <name evidence="2" type="ORF">QBC37DRAFT_429433</name>
</gene>
<name>A0AAN6Y084_9PEZI</name>
<dbReference type="GO" id="GO:0005655">
    <property type="term" value="C:nucleolar ribonuclease P complex"/>
    <property type="evidence" value="ECO:0007669"/>
    <property type="project" value="TreeGrafter"/>
</dbReference>
<reference evidence="2" key="1">
    <citation type="journal article" date="2023" name="Mol. Phylogenet. Evol.">
        <title>Genome-scale phylogeny and comparative genomics of the fungal order Sordariales.</title>
        <authorList>
            <person name="Hensen N."/>
            <person name="Bonometti L."/>
            <person name="Westerberg I."/>
            <person name="Brannstrom I.O."/>
            <person name="Guillou S."/>
            <person name="Cros-Aarteil S."/>
            <person name="Calhoun S."/>
            <person name="Haridas S."/>
            <person name="Kuo A."/>
            <person name="Mondo S."/>
            <person name="Pangilinan J."/>
            <person name="Riley R."/>
            <person name="LaButti K."/>
            <person name="Andreopoulos B."/>
            <person name="Lipzen A."/>
            <person name="Chen C."/>
            <person name="Yan M."/>
            <person name="Daum C."/>
            <person name="Ng V."/>
            <person name="Clum A."/>
            <person name="Steindorff A."/>
            <person name="Ohm R.A."/>
            <person name="Martin F."/>
            <person name="Silar P."/>
            <person name="Natvig D.O."/>
            <person name="Lalanne C."/>
            <person name="Gautier V."/>
            <person name="Ament-Velasquez S.L."/>
            <person name="Kruys A."/>
            <person name="Hutchinson M.I."/>
            <person name="Powell A.J."/>
            <person name="Barry K."/>
            <person name="Miller A.N."/>
            <person name="Grigoriev I.V."/>
            <person name="Debuchy R."/>
            <person name="Gladieux P."/>
            <person name="Hiltunen Thoren M."/>
            <person name="Johannesson H."/>
        </authorList>
    </citation>
    <scope>NUCLEOTIDE SEQUENCE</scope>
    <source>
        <strain evidence="2">PSN293</strain>
    </source>
</reference>
<feature type="region of interest" description="Disordered" evidence="1">
    <location>
        <begin position="121"/>
        <end position="198"/>
    </location>
</feature>
<dbReference type="PANTHER" id="PTHR14742">
    <property type="entry name" value="RIBONUCLEASE P SUBUNIT P21"/>
    <property type="match status" value="1"/>
</dbReference>
<feature type="region of interest" description="Disordered" evidence="1">
    <location>
        <begin position="81"/>
        <end position="100"/>
    </location>
</feature>